<protein>
    <submittedName>
        <fullName evidence="9">Uncharacterized protein</fullName>
    </submittedName>
</protein>
<name>A0A9P4UZB7_9PLEO</name>
<accession>A0A9P4UZB7</accession>
<dbReference type="InterPro" id="IPR025929">
    <property type="entry name" value="INSIG_fam"/>
</dbReference>
<reference evidence="9" key="1">
    <citation type="journal article" date="2020" name="Stud. Mycol.">
        <title>101 Dothideomycetes genomes: a test case for predicting lifestyles and emergence of pathogens.</title>
        <authorList>
            <person name="Haridas S."/>
            <person name="Albert R."/>
            <person name="Binder M."/>
            <person name="Bloem J."/>
            <person name="Labutti K."/>
            <person name="Salamov A."/>
            <person name="Andreopoulos B."/>
            <person name="Baker S."/>
            <person name="Barry K."/>
            <person name="Bills G."/>
            <person name="Bluhm B."/>
            <person name="Cannon C."/>
            <person name="Castanera R."/>
            <person name="Culley D."/>
            <person name="Daum C."/>
            <person name="Ezra D."/>
            <person name="Gonzalez J."/>
            <person name="Henrissat B."/>
            <person name="Kuo A."/>
            <person name="Liang C."/>
            <person name="Lipzen A."/>
            <person name="Lutzoni F."/>
            <person name="Magnuson J."/>
            <person name="Mondo S."/>
            <person name="Nolan M."/>
            <person name="Ohm R."/>
            <person name="Pangilinan J."/>
            <person name="Park H.-J."/>
            <person name="Ramirez L."/>
            <person name="Alfaro M."/>
            <person name="Sun H."/>
            <person name="Tritt A."/>
            <person name="Yoshinaga Y."/>
            <person name="Zwiers L.-H."/>
            <person name="Turgeon B."/>
            <person name="Goodwin S."/>
            <person name="Spatafora J."/>
            <person name="Crous P."/>
            <person name="Grigoriev I."/>
        </authorList>
    </citation>
    <scope>NUCLEOTIDE SEQUENCE</scope>
    <source>
        <strain evidence="9">CBS 125425</strain>
    </source>
</reference>
<proteinExistence type="inferred from homology"/>
<feature type="transmembrane region" description="Helical" evidence="8">
    <location>
        <begin position="337"/>
        <end position="354"/>
    </location>
</feature>
<keyword evidence="4" id="KW-0256">Endoplasmic reticulum</keyword>
<dbReference type="OrthoDB" id="205546at2759"/>
<evidence type="ECO:0000256" key="6">
    <source>
        <dbReference type="ARBA" id="ARBA00023136"/>
    </source>
</evidence>
<dbReference type="Pfam" id="PF07281">
    <property type="entry name" value="INSIG"/>
    <property type="match status" value="1"/>
</dbReference>
<keyword evidence="10" id="KW-1185">Reference proteome</keyword>
<evidence type="ECO:0000256" key="4">
    <source>
        <dbReference type="ARBA" id="ARBA00022824"/>
    </source>
</evidence>
<dbReference type="PANTHER" id="PTHR15301:SF3">
    <property type="entry name" value="PROTEIN NSG1-RELATED"/>
    <property type="match status" value="1"/>
</dbReference>
<feature type="transmembrane region" description="Helical" evidence="8">
    <location>
        <begin position="398"/>
        <end position="418"/>
    </location>
</feature>
<dbReference type="EMBL" id="ML996180">
    <property type="protein sequence ID" value="KAF2732269.1"/>
    <property type="molecule type" value="Genomic_DNA"/>
</dbReference>
<dbReference type="GO" id="GO:0016126">
    <property type="term" value="P:sterol biosynthetic process"/>
    <property type="evidence" value="ECO:0007669"/>
    <property type="project" value="TreeGrafter"/>
</dbReference>
<sequence>MAEDQPFMSSATQQHPHIYRPIPRRDFAISRAEDLVPEEAGEPLEQSTPPILLRDAGGGSSDWLAQLNARLLRTRAASNGNTNEYGTDRGGMERNKSLLNMTSSTLFGIYDDAGSSTASERSELQTPWGTGAETPARKSADYAMGGNGWESVGGPDAGLRMKGLARRGTVDSTLQPRTQSTPTIRRPRHGLARATAIAGKVCALFLFGLVYGVLVSHLHDTRELAAVRVGGVGRESWIYLASWGLAGVVLGSLLPYVDVLWDARHNAHRAPEAAKEKEAESSLSEQWNEVVRSVGAFFGIAFAIRRLPWQSTLQLTLTLALVNPALWYILDRSKPGLSLSLLVTSILTTSIFLSNPDVLPSPALPPTTNSTHLSHGGAGHDSTAPTDLFAGVVSYETLAVVTWVGSVLFCSCVCFGNIGRRLAVWDEWGSS</sequence>
<comment type="subcellular location">
    <subcellularLocation>
        <location evidence="1">Endoplasmic reticulum membrane</location>
        <topology evidence="1">Multi-pass membrane protein</topology>
    </subcellularLocation>
</comment>
<evidence type="ECO:0000256" key="7">
    <source>
        <dbReference type="SAM" id="MobiDB-lite"/>
    </source>
</evidence>
<feature type="region of interest" description="Disordered" evidence="7">
    <location>
        <begin position="1"/>
        <end position="23"/>
    </location>
</feature>
<evidence type="ECO:0000256" key="1">
    <source>
        <dbReference type="ARBA" id="ARBA00004477"/>
    </source>
</evidence>
<evidence type="ECO:0000256" key="3">
    <source>
        <dbReference type="ARBA" id="ARBA00022692"/>
    </source>
</evidence>
<comment type="similarity">
    <text evidence="2">Belongs to the INSIG family.</text>
</comment>
<evidence type="ECO:0000256" key="8">
    <source>
        <dbReference type="SAM" id="Phobius"/>
    </source>
</evidence>
<organism evidence="9 10">
    <name type="scientific">Polyplosphaeria fusca</name>
    <dbReference type="NCBI Taxonomy" id="682080"/>
    <lineage>
        <taxon>Eukaryota</taxon>
        <taxon>Fungi</taxon>
        <taxon>Dikarya</taxon>
        <taxon>Ascomycota</taxon>
        <taxon>Pezizomycotina</taxon>
        <taxon>Dothideomycetes</taxon>
        <taxon>Pleosporomycetidae</taxon>
        <taxon>Pleosporales</taxon>
        <taxon>Tetraplosphaeriaceae</taxon>
        <taxon>Polyplosphaeria</taxon>
    </lineage>
</organism>
<evidence type="ECO:0000313" key="10">
    <source>
        <dbReference type="Proteomes" id="UP000799444"/>
    </source>
</evidence>
<keyword evidence="5 8" id="KW-1133">Transmembrane helix</keyword>
<feature type="transmembrane region" description="Helical" evidence="8">
    <location>
        <begin position="313"/>
        <end position="330"/>
    </location>
</feature>
<keyword evidence="3 8" id="KW-0812">Transmembrane</keyword>
<dbReference type="AlphaFoldDB" id="A0A9P4UZB7"/>
<evidence type="ECO:0000256" key="2">
    <source>
        <dbReference type="ARBA" id="ARBA00007475"/>
    </source>
</evidence>
<dbReference type="PANTHER" id="PTHR15301">
    <property type="entry name" value="INSULIN-INDUCED GENE 1"/>
    <property type="match status" value="1"/>
</dbReference>
<feature type="compositionally biased region" description="Polar residues" evidence="7">
    <location>
        <begin position="118"/>
        <end position="128"/>
    </location>
</feature>
<evidence type="ECO:0000256" key="5">
    <source>
        <dbReference type="ARBA" id="ARBA00022989"/>
    </source>
</evidence>
<feature type="transmembrane region" description="Helical" evidence="8">
    <location>
        <begin position="194"/>
        <end position="217"/>
    </location>
</feature>
<dbReference type="GO" id="GO:0005789">
    <property type="term" value="C:endoplasmic reticulum membrane"/>
    <property type="evidence" value="ECO:0007669"/>
    <property type="project" value="UniProtKB-SubCell"/>
</dbReference>
<feature type="region of interest" description="Disordered" evidence="7">
    <location>
        <begin position="118"/>
        <end position="137"/>
    </location>
</feature>
<keyword evidence="6 8" id="KW-0472">Membrane</keyword>
<evidence type="ECO:0000313" key="9">
    <source>
        <dbReference type="EMBL" id="KAF2732269.1"/>
    </source>
</evidence>
<gene>
    <name evidence="9" type="ORF">EJ04DRAFT_554204</name>
</gene>
<dbReference type="Proteomes" id="UP000799444">
    <property type="component" value="Unassembled WGS sequence"/>
</dbReference>
<feature type="transmembrane region" description="Helical" evidence="8">
    <location>
        <begin position="237"/>
        <end position="257"/>
    </location>
</feature>
<comment type="caution">
    <text evidence="9">The sequence shown here is derived from an EMBL/GenBank/DDBJ whole genome shotgun (WGS) entry which is preliminary data.</text>
</comment>